<reference evidence="1 2" key="1">
    <citation type="submission" date="2020-12" db="EMBL/GenBank/DDBJ databases">
        <title>Sulforoseuscoccus oceanibium gen. nov., sp. nov., a representative of the phylum Verrucomicrobia with special cytoplasmic membrane, and proposal of Sulforoseuscoccusaceae fam. nov.</title>
        <authorList>
            <person name="Xi F."/>
        </authorList>
    </citation>
    <scope>NUCLEOTIDE SEQUENCE [LARGE SCALE GENOMIC DNA]</scope>
    <source>
        <strain evidence="1 2">T37</strain>
    </source>
</reference>
<sequence length="222" mass="24355">MAAFKNFRRHSVVVYISSKAKVRYQEVSPVVVGRFRDKSLGHTIPKAVIVSADQSLWFASSKYADMKGSKEFSRVRKLVKQGLDGELDQKPYQYANAWQLLGPGNVYLGTFVRLSEDGQSMVLKRQDNGTEMSVPLDKLVSGAQRAARMMAGGGAEISAEPEVPVMESWVSAEGGKTITAKFQSLSGNRITLVMENGRTVTFDISKLSEKSQQRAKELAGAS</sequence>
<proteinExistence type="predicted"/>
<name>A0A6B3L717_9BACT</name>
<dbReference type="Gene3D" id="2.30.30.700">
    <property type="entry name" value="SLA1 homology domain 1"/>
    <property type="match status" value="1"/>
</dbReference>
<protein>
    <submittedName>
        <fullName evidence="1">Uncharacterized protein</fullName>
    </submittedName>
</protein>
<organism evidence="1 2">
    <name type="scientific">Sulfuriroseicoccus oceanibius</name>
    <dbReference type="NCBI Taxonomy" id="2707525"/>
    <lineage>
        <taxon>Bacteria</taxon>
        <taxon>Pseudomonadati</taxon>
        <taxon>Verrucomicrobiota</taxon>
        <taxon>Verrucomicrobiia</taxon>
        <taxon>Verrucomicrobiales</taxon>
        <taxon>Verrucomicrobiaceae</taxon>
        <taxon>Sulfuriroseicoccus</taxon>
    </lineage>
</organism>
<dbReference type="EMBL" id="CP066776">
    <property type="protein sequence ID" value="QQL45046.1"/>
    <property type="molecule type" value="Genomic_DNA"/>
</dbReference>
<accession>A0A6B3L717</accession>
<dbReference type="AlphaFoldDB" id="A0A6B3L717"/>
<dbReference type="Proteomes" id="UP000475117">
    <property type="component" value="Chromosome"/>
</dbReference>
<dbReference type="RefSeq" id="WP_164364906.1">
    <property type="nucleotide sequence ID" value="NZ_CP066776.1"/>
</dbReference>
<keyword evidence="2" id="KW-1185">Reference proteome</keyword>
<evidence type="ECO:0000313" key="2">
    <source>
        <dbReference type="Proteomes" id="UP000475117"/>
    </source>
</evidence>
<gene>
    <name evidence="1" type="ORF">G3M56_000210</name>
</gene>
<dbReference type="KEGG" id="soa:G3M56_000210"/>
<evidence type="ECO:0000313" key="1">
    <source>
        <dbReference type="EMBL" id="QQL45046.1"/>
    </source>
</evidence>